<dbReference type="EMBL" id="ML145091">
    <property type="protein sequence ID" value="TBU63087.1"/>
    <property type="molecule type" value="Genomic_DNA"/>
</dbReference>
<dbReference type="Proteomes" id="UP000292957">
    <property type="component" value="Unassembled WGS sequence"/>
</dbReference>
<sequence length="112" mass="11880">MAQASASGNLMINTLSGPTECVPVQFTWSGGQAPYYLSLIPGGQPSAQAIRQFPIQNGNSYTWTVDLASGTSFTTELRDKTGAVAYSDIQNVQPGPDNRLSPSLHVDASPTY</sequence>
<dbReference type="AlphaFoldDB" id="A0A4Q9Q6H9"/>
<keyword evidence="4" id="KW-1185">Reference proteome</keyword>
<reference evidence="3 4" key="1">
    <citation type="submission" date="2019-01" db="EMBL/GenBank/DDBJ databases">
        <title>Draft genome sequences of three monokaryotic isolates of the white-rot basidiomycete fungus Dichomitus squalens.</title>
        <authorList>
            <consortium name="DOE Joint Genome Institute"/>
            <person name="Lopez S.C."/>
            <person name="Andreopoulos B."/>
            <person name="Pangilinan J."/>
            <person name="Lipzen A."/>
            <person name="Riley R."/>
            <person name="Ahrendt S."/>
            <person name="Ng V."/>
            <person name="Barry K."/>
            <person name="Daum C."/>
            <person name="Grigoriev I.V."/>
            <person name="Hilden K.S."/>
            <person name="Makela M.R."/>
            <person name="de Vries R.P."/>
        </authorList>
    </citation>
    <scope>NUCLEOTIDE SEQUENCE [LARGE SCALE GENOMIC DNA]</scope>
    <source>
        <strain evidence="3 4">CBS 464.89</strain>
        <strain evidence="2">OM18370.1</strain>
    </source>
</reference>
<name>A0A4Q9Q6H9_9APHY</name>
<dbReference type="EMBL" id="ML143394">
    <property type="protein sequence ID" value="TBU32511.1"/>
    <property type="molecule type" value="Genomic_DNA"/>
</dbReference>
<dbReference type="OrthoDB" id="3362246at2759"/>
<evidence type="ECO:0008006" key="5">
    <source>
        <dbReference type="Google" id="ProtNLM"/>
    </source>
</evidence>
<evidence type="ECO:0000313" key="3">
    <source>
        <dbReference type="EMBL" id="TBU63087.1"/>
    </source>
</evidence>
<evidence type="ECO:0000313" key="4">
    <source>
        <dbReference type="Proteomes" id="UP000292082"/>
    </source>
</evidence>
<feature type="region of interest" description="Disordered" evidence="1">
    <location>
        <begin position="89"/>
        <end position="112"/>
    </location>
</feature>
<proteinExistence type="predicted"/>
<evidence type="ECO:0000256" key="1">
    <source>
        <dbReference type="SAM" id="MobiDB-lite"/>
    </source>
</evidence>
<protein>
    <recommendedName>
        <fullName evidence="5">Ser-Thr-rich glycosyl-phosphatidyl-inositol-anchored membrane family-domain-containing protein</fullName>
    </recommendedName>
</protein>
<dbReference type="Proteomes" id="UP000292082">
    <property type="component" value="Unassembled WGS sequence"/>
</dbReference>
<accession>A0A4Q9Q6H9</accession>
<gene>
    <name evidence="3" type="ORF">BD310DRAFT_809938</name>
    <name evidence="2" type="ORF">BD311DRAFT_654528</name>
</gene>
<dbReference type="PANTHER" id="PTHR37487">
    <property type="entry name" value="CHROMOSOME 1, WHOLE GENOME SHOTGUN SEQUENCE"/>
    <property type="match status" value="1"/>
</dbReference>
<organism evidence="3 4">
    <name type="scientific">Dichomitus squalens</name>
    <dbReference type="NCBI Taxonomy" id="114155"/>
    <lineage>
        <taxon>Eukaryota</taxon>
        <taxon>Fungi</taxon>
        <taxon>Dikarya</taxon>
        <taxon>Basidiomycota</taxon>
        <taxon>Agaricomycotina</taxon>
        <taxon>Agaricomycetes</taxon>
        <taxon>Polyporales</taxon>
        <taxon>Polyporaceae</taxon>
        <taxon>Dichomitus</taxon>
    </lineage>
</organism>
<evidence type="ECO:0000313" key="2">
    <source>
        <dbReference type="EMBL" id="TBU32511.1"/>
    </source>
</evidence>
<dbReference type="STRING" id="114155.A0A4Q9Q6H9"/>
<dbReference type="PANTHER" id="PTHR37487:SF2">
    <property type="entry name" value="EXPRESSED PROTEIN"/>
    <property type="match status" value="1"/>
</dbReference>
<dbReference type="OMA" id="IARQCEH"/>